<sequence>MASSPTPVVNAAAAAAVGNPTFYSLRLGRSA</sequence>
<dbReference type="Gramene" id="CDY29131">
    <property type="protein sequence ID" value="CDY29131"/>
    <property type="gene ID" value="GSBRNA2T00041936001"/>
</dbReference>
<keyword evidence="2" id="KW-1185">Reference proteome</keyword>
<dbReference type="Proteomes" id="UP000028999">
    <property type="component" value="Unassembled WGS sequence"/>
</dbReference>
<reference evidence="1 2" key="1">
    <citation type="journal article" date="2014" name="Science">
        <title>Plant genetics. Early allopolyploid evolution in the post-Neolithic Brassica napus oilseed genome.</title>
        <authorList>
            <person name="Chalhoub B."/>
            <person name="Denoeud F."/>
            <person name="Liu S."/>
            <person name="Parkin I.A."/>
            <person name="Tang H."/>
            <person name="Wang X."/>
            <person name="Chiquet J."/>
            <person name="Belcram H."/>
            <person name="Tong C."/>
            <person name="Samans B."/>
            <person name="Correa M."/>
            <person name="Da Silva C."/>
            <person name="Just J."/>
            <person name="Falentin C."/>
            <person name="Koh C.S."/>
            <person name="Le Clainche I."/>
            <person name="Bernard M."/>
            <person name="Bento P."/>
            <person name="Noel B."/>
            <person name="Labadie K."/>
            <person name="Alberti A."/>
            <person name="Charles M."/>
            <person name="Arnaud D."/>
            <person name="Guo H."/>
            <person name="Daviaud C."/>
            <person name="Alamery S."/>
            <person name="Jabbari K."/>
            <person name="Zhao M."/>
            <person name="Edger P.P."/>
            <person name="Chelaifa H."/>
            <person name="Tack D."/>
            <person name="Lassalle G."/>
            <person name="Mestiri I."/>
            <person name="Schnel N."/>
            <person name="Le Paslier M.C."/>
            <person name="Fan G."/>
            <person name="Renault V."/>
            <person name="Bayer P.E."/>
            <person name="Golicz A.A."/>
            <person name="Manoli S."/>
            <person name="Lee T.H."/>
            <person name="Thi V.H."/>
            <person name="Chalabi S."/>
            <person name="Hu Q."/>
            <person name="Fan C."/>
            <person name="Tollenaere R."/>
            <person name="Lu Y."/>
            <person name="Battail C."/>
            <person name="Shen J."/>
            <person name="Sidebottom C.H."/>
            <person name="Wang X."/>
            <person name="Canaguier A."/>
            <person name="Chauveau A."/>
            <person name="Berard A."/>
            <person name="Deniot G."/>
            <person name="Guan M."/>
            <person name="Liu Z."/>
            <person name="Sun F."/>
            <person name="Lim Y.P."/>
            <person name="Lyons E."/>
            <person name="Town C.D."/>
            <person name="Bancroft I."/>
            <person name="Wang X."/>
            <person name="Meng J."/>
            <person name="Ma J."/>
            <person name="Pires J.C."/>
            <person name="King G.J."/>
            <person name="Brunel D."/>
            <person name="Delourme R."/>
            <person name="Renard M."/>
            <person name="Aury J.M."/>
            <person name="Adams K.L."/>
            <person name="Batley J."/>
            <person name="Snowdon R.J."/>
            <person name="Tost J."/>
            <person name="Edwards D."/>
            <person name="Zhou Y."/>
            <person name="Hua W."/>
            <person name="Sharpe A.G."/>
            <person name="Paterson A.H."/>
            <person name="Guan C."/>
            <person name="Wincker P."/>
        </authorList>
    </citation>
    <scope>NUCLEOTIDE SEQUENCE [LARGE SCALE GENOMIC DNA]</scope>
    <source>
        <strain evidence="2">cv. Darmor-bzh</strain>
    </source>
</reference>
<evidence type="ECO:0000313" key="1">
    <source>
        <dbReference type="EMBL" id="CDY29131.1"/>
    </source>
</evidence>
<dbReference type="EMBL" id="LK032231">
    <property type="protein sequence ID" value="CDY29131.1"/>
    <property type="molecule type" value="Genomic_DNA"/>
</dbReference>
<protein>
    <submittedName>
        <fullName evidence="1">BnaA09g53840D protein</fullName>
    </submittedName>
</protein>
<dbReference type="PaxDb" id="3708-A0A078GUD0"/>
<name>A0A078GUD0_BRANA</name>
<gene>
    <name evidence="1" type="primary">BnaA09g53840D</name>
    <name evidence="1" type="ORF">GSBRNA2T00041936001</name>
</gene>
<evidence type="ECO:0000313" key="2">
    <source>
        <dbReference type="Proteomes" id="UP000028999"/>
    </source>
</evidence>
<dbReference type="AlphaFoldDB" id="A0A078GUD0"/>
<proteinExistence type="predicted"/>
<organism evidence="1 2">
    <name type="scientific">Brassica napus</name>
    <name type="common">Rape</name>
    <dbReference type="NCBI Taxonomy" id="3708"/>
    <lineage>
        <taxon>Eukaryota</taxon>
        <taxon>Viridiplantae</taxon>
        <taxon>Streptophyta</taxon>
        <taxon>Embryophyta</taxon>
        <taxon>Tracheophyta</taxon>
        <taxon>Spermatophyta</taxon>
        <taxon>Magnoliopsida</taxon>
        <taxon>eudicotyledons</taxon>
        <taxon>Gunneridae</taxon>
        <taxon>Pentapetalae</taxon>
        <taxon>rosids</taxon>
        <taxon>malvids</taxon>
        <taxon>Brassicales</taxon>
        <taxon>Brassicaceae</taxon>
        <taxon>Brassiceae</taxon>
        <taxon>Brassica</taxon>
    </lineage>
</organism>
<accession>A0A078GUD0</accession>